<feature type="region of interest" description="Disordered" evidence="1">
    <location>
        <begin position="219"/>
        <end position="250"/>
    </location>
</feature>
<evidence type="ECO:0000256" key="1">
    <source>
        <dbReference type="SAM" id="MobiDB-lite"/>
    </source>
</evidence>
<sequence length="250" mass="27983">MSLVGWILVIALAAAGTVGWRLYRYPGGWRYAFAREHTAARRDLDAARGALRGLERSAKRELSGARAAVEAATAAHRRRVRAAEEHLAHLRDPGRGGLRDELPGLSLYEHVLAVKSDDWQGDLPLDRIAVRSDHTAKAGHIYLIAPDGHQHLLTYPTETTDEESVRAFVVDVHNAIAQAKAFQRDRPARIRRAEADLLRVRDDTAVREQAELHLDEVTARQNADPRIPKARRSLDAAHDRWENLTGHRPT</sequence>
<proteinExistence type="predicted"/>
<dbReference type="EMBL" id="CP159872">
    <property type="protein sequence ID" value="XCM83625.1"/>
    <property type="molecule type" value="Genomic_DNA"/>
</dbReference>
<organism evidence="2">
    <name type="scientific">Kitasatospora camelliae</name>
    <dbReference type="NCBI Taxonomy" id="3156397"/>
    <lineage>
        <taxon>Bacteria</taxon>
        <taxon>Bacillati</taxon>
        <taxon>Actinomycetota</taxon>
        <taxon>Actinomycetes</taxon>
        <taxon>Kitasatosporales</taxon>
        <taxon>Streptomycetaceae</taxon>
        <taxon>Kitasatospora</taxon>
    </lineage>
</organism>
<dbReference type="AlphaFoldDB" id="A0AAU8K6A8"/>
<accession>A0AAU8K6A8</accession>
<protein>
    <submittedName>
        <fullName evidence="2">Uncharacterized protein</fullName>
    </submittedName>
</protein>
<name>A0AAU8K6A8_9ACTN</name>
<feature type="compositionally biased region" description="Basic and acidic residues" evidence="1">
    <location>
        <begin position="232"/>
        <end position="242"/>
    </location>
</feature>
<dbReference type="RefSeq" id="WP_354644561.1">
    <property type="nucleotide sequence ID" value="NZ_CP159872.1"/>
</dbReference>
<dbReference type="KEGG" id="kcm:ABWK59_34210"/>
<evidence type="ECO:0000313" key="2">
    <source>
        <dbReference type="EMBL" id="XCM83625.1"/>
    </source>
</evidence>
<gene>
    <name evidence="2" type="ORF">ABWK59_34210</name>
</gene>
<reference evidence="2" key="1">
    <citation type="submission" date="2024-06" db="EMBL/GenBank/DDBJ databases">
        <title>The genome sequences of Kitasatospora sp. strain HUAS MG31.</title>
        <authorList>
            <person name="Mo P."/>
        </authorList>
    </citation>
    <scope>NUCLEOTIDE SEQUENCE</scope>
    <source>
        <strain evidence="2">HUAS MG31</strain>
    </source>
</reference>